<reference evidence="1 2" key="1">
    <citation type="submission" date="2018-12" db="EMBL/GenBank/DDBJ databases">
        <authorList>
            <consortium name="Pathogen Informatics"/>
        </authorList>
    </citation>
    <scope>NUCLEOTIDE SEQUENCE [LARGE SCALE GENOMIC DNA]</scope>
    <source>
        <strain evidence="1 2">NCTC12742</strain>
    </source>
</reference>
<keyword evidence="2" id="KW-1185">Reference proteome</keyword>
<dbReference type="EMBL" id="LR134533">
    <property type="protein sequence ID" value="VEJ51158.1"/>
    <property type="molecule type" value="Genomic_DNA"/>
</dbReference>
<dbReference type="AlphaFoldDB" id="A0A448VMZ1"/>
<dbReference type="KEGG" id="nwe:SAMEA3174300_1681"/>
<protein>
    <submittedName>
        <fullName evidence="1">Uncharacterized protein</fullName>
    </submittedName>
</protein>
<dbReference type="RefSeq" id="WP_231987919.1">
    <property type="nucleotide sequence ID" value="NZ_CAUJRG010000013.1"/>
</dbReference>
<name>A0A448VMZ1_9NEIS</name>
<organism evidence="1 2">
    <name type="scientific">Neisseria weaveri</name>
    <dbReference type="NCBI Taxonomy" id="28091"/>
    <lineage>
        <taxon>Bacteria</taxon>
        <taxon>Pseudomonadati</taxon>
        <taxon>Pseudomonadota</taxon>
        <taxon>Betaproteobacteria</taxon>
        <taxon>Neisseriales</taxon>
        <taxon>Neisseriaceae</taxon>
        <taxon>Neisseria</taxon>
    </lineage>
</organism>
<gene>
    <name evidence="1" type="ORF">NCTC12742_01057</name>
</gene>
<sequence>MSFGHLIITPQPCPVLTQTRGETFSLIQSQNGQHIYFRFCEGTSYTERLNEQEAVLTEQGADFLRKIGSHCGNGVIFADVLLLNRESVEDFAATVLKQLAADNTAAIQAEPARTIKLRQAYRLNTGLSRRNR</sequence>
<proteinExistence type="predicted"/>
<accession>A0A448VMZ1</accession>
<evidence type="ECO:0000313" key="1">
    <source>
        <dbReference type="EMBL" id="VEJ51158.1"/>
    </source>
</evidence>
<dbReference type="Proteomes" id="UP000272771">
    <property type="component" value="Chromosome"/>
</dbReference>
<evidence type="ECO:0000313" key="2">
    <source>
        <dbReference type="Proteomes" id="UP000272771"/>
    </source>
</evidence>